<name>A0ABR4KD81_9EURO</name>
<evidence type="ECO:0008006" key="3">
    <source>
        <dbReference type="Google" id="ProtNLM"/>
    </source>
</evidence>
<evidence type="ECO:0000313" key="1">
    <source>
        <dbReference type="EMBL" id="KAL2850237.1"/>
    </source>
</evidence>
<comment type="caution">
    <text evidence="1">The sequence shown here is derived from an EMBL/GenBank/DDBJ whole genome shotgun (WGS) entry which is preliminary data.</text>
</comment>
<keyword evidence="2" id="KW-1185">Reference proteome</keyword>
<organism evidence="1 2">
    <name type="scientific">Aspergillus pseudoustus</name>
    <dbReference type="NCBI Taxonomy" id="1810923"/>
    <lineage>
        <taxon>Eukaryota</taxon>
        <taxon>Fungi</taxon>
        <taxon>Dikarya</taxon>
        <taxon>Ascomycota</taxon>
        <taxon>Pezizomycotina</taxon>
        <taxon>Eurotiomycetes</taxon>
        <taxon>Eurotiomycetidae</taxon>
        <taxon>Eurotiales</taxon>
        <taxon>Aspergillaceae</taxon>
        <taxon>Aspergillus</taxon>
        <taxon>Aspergillus subgen. Nidulantes</taxon>
    </lineage>
</organism>
<gene>
    <name evidence="1" type="ORF">BJY01DRAFT_245548</name>
</gene>
<evidence type="ECO:0000313" key="2">
    <source>
        <dbReference type="Proteomes" id="UP001610446"/>
    </source>
</evidence>
<protein>
    <recommendedName>
        <fullName evidence="3">F-box domain-containing protein</fullName>
    </recommendedName>
</protein>
<dbReference type="Proteomes" id="UP001610446">
    <property type="component" value="Unassembled WGS sequence"/>
</dbReference>
<dbReference type="EMBL" id="JBFXLU010000038">
    <property type="protein sequence ID" value="KAL2850237.1"/>
    <property type="molecule type" value="Genomic_DNA"/>
</dbReference>
<reference evidence="1 2" key="1">
    <citation type="submission" date="2024-07" db="EMBL/GenBank/DDBJ databases">
        <title>Section-level genome sequencing and comparative genomics of Aspergillus sections Usti and Cavernicolus.</title>
        <authorList>
            <consortium name="Lawrence Berkeley National Laboratory"/>
            <person name="Nybo J.L."/>
            <person name="Vesth T.C."/>
            <person name="Theobald S."/>
            <person name="Frisvad J.C."/>
            <person name="Larsen T.O."/>
            <person name="Kjaerboelling I."/>
            <person name="Rothschild-Mancinelli K."/>
            <person name="Lyhne E.K."/>
            <person name="Kogle M.E."/>
            <person name="Barry K."/>
            <person name="Clum A."/>
            <person name="Na H."/>
            <person name="Ledsgaard L."/>
            <person name="Lin J."/>
            <person name="Lipzen A."/>
            <person name="Kuo A."/>
            <person name="Riley R."/>
            <person name="Mondo S."/>
            <person name="Labutti K."/>
            <person name="Haridas S."/>
            <person name="Pangalinan J."/>
            <person name="Salamov A.A."/>
            <person name="Simmons B.A."/>
            <person name="Magnuson J.K."/>
            <person name="Chen J."/>
            <person name="Drula E."/>
            <person name="Henrissat B."/>
            <person name="Wiebenga A."/>
            <person name="Lubbers R.J."/>
            <person name="Gomes A.C."/>
            <person name="Makela M.R."/>
            <person name="Stajich J."/>
            <person name="Grigoriev I.V."/>
            <person name="Mortensen U.H."/>
            <person name="De Vries R.P."/>
            <person name="Baker S.E."/>
            <person name="Andersen M.R."/>
        </authorList>
    </citation>
    <scope>NUCLEOTIDE SEQUENCE [LARGE SCALE GENOMIC DNA]</scope>
    <source>
        <strain evidence="1 2">CBS 123904</strain>
    </source>
</reference>
<accession>A0ABR4KD81</accession>
<sequence length="577" mass="64671">MAIRGLVRRVHAKEIHKFMGGARGQSGMRIQYLLIGETEPGLKCYVYLRLKGRSTCSFIRPSHTTATLLPSFASPPQANERLSGHRAVLFVAMGTEHPTTSGLKNSPADILYLIFKELSSVEYHALCLANRDLGLVAERLMYSKIKWFWGNTPTDPPPQLPQLVRTLFSRPVLATYITQVHLDGNNWLQNTRRWNLPRFPLADADLEKPSAFIRRIGVPYADVWIEGLRDGNMDALLALLLSQLSNLRRLHLGFDFTRRSALIGMLLRSALYDPEHNHGAGAGALPTYQHLHDVSFLRRVNADEAFHSKTRNTADVLPFFYLPNVQCIAASVQNPLDVFVWPAAATHKPCPSQLTSLDLRSIREGCLGELLAVTPNLEILHWEWYFDNGVADRFTTQTIDLDRIGRELSLVSSTLTELTISAEIGIAFAVGDQFWPGLKAEGSLAGLAGMHKIQRLCVPWAFLAGFVPDTTSKRLPQDVLPRNVEFLTVTDDLALQGCDYMDPWPPWEWSSDAMLEVLRAWLDDWKACTPRLRGITMRISYLADDTELWCAGAGVELRELGTQCGVPIEVIEVSEDF</sequence>
<proteinExistence type="predicted"/>